<dbReference type="EMBL" id="PP885733">
    <property type="protein sequence ID" value="XCN28115.1"/>
    <property type="molecule type" value="Genomic_DNA"/>
</dbReference>
<reference evidence="1" key="1">
    <citation type="submission" date="2024-06" db="EMBL/GenBank/DDBJ databases">
        <authorList>
            <person name="Gannavaram S."/>
            <person name="Nemani S."/>
            <person name="Datta M."/>
            <person name="Picchiottino A."/>
            <person name="Mereddy A."/>
            <person name="Gannavaram N."/>
            <person name="Honeycutt C."/>
            <person name="Tran D."/>
            <person name="Choi K."/>
            <person name="Srinivasan K."/>
            <person name="Johnson A."/>
        </authorList>
    </citation>
    <scope>NUCLEOTIDE SEQUENCE</scope>
</reference>
<protein>
    <recommendedName>
        <fullName evidence="2">Virion structural protein</fullName>
    </recommendedName>
</protein>
<evidence type="ECO:0000313" key="1">
    <source>
        <dbReference type="EMBL" id="XCN28115.1"/>
    </source>
</evidence>
<accession>A0AAU8KWX7</accession>
<sequence>MTAYSLEYTQDRNPMVDYATKNMWGNPELDSQYQIKLSRVSGNQGFINDFPYWGKRHLLPSNLEFYHVFSLAGLDIGFWNMGSRGESWYPHNQWIKASTFARNRGINIDIYSGNGSMFVRDETYIMDTFQGGTLLCIPKNVNFPLPLGKNLYMHCYTVDINTRTVSDANLLKYSVGYVGHIYQKPADFDRVKLNYDTWKAFNMGQVLFWHNGVTKDINSITCIPGDMIEASYDPSIEIIASYRYNKMPDYYSETDKKRKVILFPGFKDKPRVYRYYDDCIYFVTNRRNGNMYYYNRNSEDAVRQLTHQDYGMCASYIDFLADRHINEDPTKKTTINDIDITVAYHKTLWKVPVGPTSSRINDLYLLEDFNDILDALTGVKSSIPEWTANKLESSPTNLVLNRDVRFLKTKAIREGLGYNGCAVAMSNTPLYMPYDPPGTPNHKPIYLTPPYTSGLGYKVPPTYVEYSTAYEYGEDGLLLRLRQVINQEWYMPSEDCFYVEWALGKATQKVDYVVSQKDVKIKLGYGFRVYKAPYAAPPEPPEGDGKEIKVSTDGTNPYPPDGKELRVWELDQGEGEDPDLPDGGFLKGPWVDITGTDEYEIINGYVVFRFDTVNYMGLVVSDYHHIYNSFNLSHIDNSLSFAITRSWTIGDKILEMEPGQIDIWMNRHPLTENVDYYLDFPNVYITNKMWLVDGPQFFQYRATGLSKNGLVNTSELGIVADSVIGMNGRYNLRIDRPTKTIMGGRLFLTQTVDSGEDINHGRNAAKYNGWPYEVKHIYCANKYVDWYDTYWGYEEARELDKRISDYLTEHVKYKPKEATTTVYMEDDKYRLYSPFLSMIVNELLLGFMDAPAPSGKEIPYPASLIDNMTREHQWMLKYDPIVNDIDLRFFTVQPYNNREIVEVTPDQLTFIKSINDLFLGGKVYIEGYFEVKHV</sequence>
<dbReference type="Pfam" id="PF23823">
    <property type="entry name" value="DUF7193"/>
    <property type="match status" value="1"/>
</dbReference>
<proteinExistence type="predicted"/>
<organism evidence="1">
    <name type="scientific">Pantoea phage Survivor</name>
    <dbReference type="NCBI Taxonomy" id="3232176"/>
    <lineage>
        <taxon>Viruses</taxon>
        <taxon>Duplodnaviria</taxon>
        <taxon>Heunggongvirae</taxon>
        <taxon>Uroviricota</taxon>
        <taxon>Caudoviricetes</taxon>
    </lineage>
</organism>
<dbReference type="InterPro" id="IPR055617">
    <property type="entry name" value="DUF7193"/>
</dbReference>
<name>A0AAU8KWX7_9CAUD</name>
<evidence type="ECO:0008006" key="2">
    <source>
        <dbReference type="Google" id="ProtNLM"/>
    </source>
</evidence>